<evidence type="ECO:0000259" key="1">
    <source>
        <dbReference type="PROSITE" id="PS51819"/>
    </source>
</evidence>
<dbReference type="SUPFAM" id="SSF54593">
    <property type="entry name" value="Glyoxalase/Bleomycin resistance protein/Dihydroxybiphenyl dioxygenase"/>
    <property type="match status" value="1"/>
</dbReference>
<gene>
    <name evidence="2" type="ORF">H9651_05660</name>
</gene>
<evidence type="ECO:0000313" key="3">
    <source>
        <dbReference type="Proteomes" id="UP000648352"/>
    </source>
</evidence>
<proteinExistence type="predicted"/>
<keyword evidence="3" id="KW-1185">Reference proteome</keyword>
<dbReference type="RefSeq" id="WP_191718219.1">
    <property type="nucleotide sequence ID" value="NZ_JACSQP010000003.1"/>
</dbReference>
<dbReference type="Proteomes" id="UP000648352">
    <property type="component" value="Unassembled WGS sequence"/>
</dbReference>
<protein>
    <submittedName>
        <fullName evidence="2">VOC family protein</fullName>
    </submittedName>
</protein>
<name>A0ABR8S0V9_9MICO</name>
<dbReference type="Gene3D" id="3.10.180.10">
    <property type="entry name" value="2,3-Dihydroxybiphenyl 1,2-Dioxygenase, domain 1"/>
    <property type="match status" value="1"/>
</dbReference>
<dbReference type="Pfam" id="PF13669">
    <property type="entry name" value="Glyoxalase_4"/>
    <property type="match status" value="1"/>
</dbReference>
<sequence>MAGFHHVEVWVADFETARAEWGWLLERLGFTLGSEWPEGASWGAGGSYLSVTVPPNLTGSTHDRRAPGVNHLAFKAGSPDEVDAIMAEAPERGWRPLYQDRYPHAGGPDHYAGWLENSAGFKAEVVADEARGTPSTTES</sequence>
<accession>A0ABR8S0V9</accession>
<dbReference type="PROSITE" id="PS51819">
    <property type="entry name" value="VOC"/>
    <property type="match status" value="1"/>
</dbReference>
<evidence type="ECO:0000313" key="2">
    <source>
        <dbReference type="EMBL" id="MBD7957115.1"/>
    </source>
</evidence>
<dbReference type="InterPro" id="IPR037523">
    <property type="entry name" value="VOC_core"/>
</dbReference>
<comment type="caution">
    <text evidence="2">The sequence shown here is derived from an EMBL/GenBank/DDBJ whole genome shotgun (WGS) entry which is preliminary data.</text>
</comment>
<dbReference type="InterPro" id="IPR029068">
    <property type="entry name" value="Glyas_Bleomycin-R_OHBP_Dase"/>
</dbReference>
<reference evidence="2 3" key="1">
    <citation type="submission" date="2020-08" db="EMBL/GenBank/DDBJ databases">
        <title>A Genomic Blueprint of the Chicken Gut Microbiome.</title>
        <authorList>
            <person name="Gilroy R."/>
            <person name="Ravi A."/>
            <person name="Getino M."/>
            <person name="Pursley I."/>
            <person name="Horton D.L."/>
            <person name="Alikhan N.-F."/>
            <person name="Baker D."/>
            <person name="Gharbi K."/>
            <person name="Hall N."/>
            <person name="Watson M."/>
            <person name="Adriaenssens E.M."/>
            <person name="Foster-Nyarko E."/>
            <person name="Jarju S."/>
            <person name="Secka A."/>
            <person name="Antonio M."/>
            <person name="Oren A."/>
            <person name="Chaudhuri R."/>
            <person name="La Ragione R.M."/>
            <person name="Hildebrand F."/>
            <person name="Pallen M.J."/>
        </authorList>
    </citation>
    <scope>NUCLEOTIDE SEQUENCE [LARGE SCALE GENOMIC DNA]</scope>
    <source>
        <strain evidence="2 3">Sa4CUA7</strain>
    </source>
</reference>
<dbReference type="EMBL" id="JACSQP010000003">
    <property type="protein sequence ID" value="MBD7957115.1"/>
    <property type="molecule type" value="Genomic_DNA"/>
</dbReference>
<feature type="domain" description="VOC" evidence="1">
    <location>
        <begin position="3"/>
        <end position="128"/>
    </location>
</feature>
<organism evidence="2 3">
    <name type="scientific">Microbacterium pullorum</name>
    <dbReference type="NCBI Taxonomy" id="2762236"/>
    <lineage>
        <taxon>Bacteria</taxon>
        <taxon>Bacillati</taxon>
        <taxon>Actinomycetota</taxon>
        <taxon>Actinomycetes</taxon>
        <taxon>Micrococcales</taxon>
        <taxon>Microbacteriaceae</taxon>
        <taxon>Microbacterium</taxon>
    </lineage>
</organism>